<dbReference type="InParanoid" id="A0A0D0AHS8"/>
<gene>
    <name evidence="2" type="ORF">CY34DRAFT_19807</name>
</gene>
<organism evidence="2 3">
    <name type="scientific">Suillus luteus UH-Slu-Lm8-n1</name>
    <dbReference type="NCBI Taxonomy" id="930992"/>
    <lineage>
        <taxon>Eukaryota</taxon>
        <taxon>Fungi</taxon>
        <taxon>Dikarya</taxon>
        <taxon>Basidiomycota</taxon>
        <taxon>Agaricomycotina</taxon>
        <taxon>Agaricomycetes</taxon>
        <taxon>Agaricomycetidae</taxon>
        <taxon>Boletales</taxon>
        <taxon>Suillineae</taxon>
        <taxon>Suillaceae</taxon>
        <taxon>Suillus</taxon>
    </lineage>
</organism>
<sequence length="219" mass="25145">MPNEHLKHNFMGRPRLHHSLKEQTEAARAYRRTYYRRNREEFRLKNKERYLQRKCRSRGLLNGESEGTNAEILTSKSPVGNDTNTGLPNGSQKRQRYISPTSRIKSRLTTFLGGPDVVIYDYLDTICLTLLGRTDNTTDIEDIRSSISKLQKLEKDARIEEGGILQYHGVGPKLVQAEVTSRDIHNLLSGLEEVYIYSLSGIAELAIVYDQTDLLFQSW</sequence>
<accession>A0A0D0AHS8</accession>
<name>A0A0D0AHS8_9AGAM</name>
<reference evidence="3" key="2">
    <citation type="submission" date="2015-01" db="EMBL/GenBank/DDBJ databases">
        <title>Evolutionary Origins and Diversification of the Mycorrhizal Mutualists.</title>
        <authorList>
            <consortium name="DOE Joint Genome Institute"/>
            <consortium name="Mycorrhizal Genomics Consortium"/>
            <person name="Kohler A."/>
            <person name="Kuo A."/>
            <person name="Nagy L.G."/>
            <person name="Floudas D."/>
            <person name="Copeland A."/>
            <person name="Barry K.W."/>
            <person name="Cichocki N."/>
            <person name="Veneault-Fourrey C."/>
            <person name="LaButti K."/>
            <person name="Lindquist E.A."/>
            <person name="Lipzen A."/>
            <person name="Lundell T."/>
            <person name="Morin E."/>
            <person name="Murat C."/>
            <person name="Riley R."/>
            <person name="Ohm R."/>
            <person name="Sun H."/>
            <person name="Tunlid A."/>
            <person name="Henrissat B."/>
            <person name="Grigoriev I.V."/>
            <person name="Hibbett D.S."/>
            <person name="Martin F."/>
        </authorList>
    </citation>
    <scope>NUCLEOTIDE SEQUENCE [LARGE SCALE GENOMIC DNA]</scope>
    <source>
        <strain evidence="3">UH-Slu-Lm8-n1</strain>
    </source>
</reference>
<evidence type="ECO:0000313" key="2">
    <source>
        <dbReference type="EMBL" id="KIK31548.1"/>
    </source>
</evidence>
<proteinExistence type="predicted"/>
<dbReference type="Proteomes" id="UP000054485">
    <property type="component" value="Unassembled WGS sequence"/>
</dbReference>
<dbReference type="STRING" id="930992.A0A0D0AHS8"/>
<dbReference type="OrthoDB" id="2654423at2759"/>
<keyword evidence="3" id="KW-1185">Reference proteome</keyword>
<feature type="compositionally biased region" description="Polar residues" evidence="1">
    <location>
        <begin position="65"/>
        <end position="98"/>
    </location>
</feature>
<evidence type="ECO:0000256" key="1">
    <source>
        <dbReference type="SAM" id="MobiDB-lite"/>
    </source>
</evidence>
<reference evidence="2 3" key="1">
    <citation type="submission" date="2014-04" db="EMBL/GenBank/DDBJ databases">
        <authorList>
            <consortium name="DOE Joint Genome Institute"/>
            <person name="Kuo A."/>
            <person name="Ruytinx J."/>
            <person name="Rineau F."/>
            <person name="Colpaert J."/>
            <person name="Kohler A."/>
            <person name="Nagy L.G."/>
            <person name="Floudas D."/>
            <person name="Copeland A."/>
            <person name="Barry K.W."/>
            <person name="Cichocki N."/>
            <person name="Veneault-Fourrey C."/>
            <person name="LaButti K."/>
            <person name="Lindquist E.A."/>
            <person name="Lipzen A."/>
            <person name="Lundell T."/>
            <person name="Morin E."/>
            <person name="Murat C."/>
            <person name="Sun H."/>
            <person name="Tunlid A."/>
            <person name="Henrissat B."/>
            <person name="Grigoriev I.V."/>
            <person name="Hibbett D.S."/>
            <person name="Martin F."/>
            <person name="Nordberg H.P."/>
            <person name="Cantor M.N."/>
            <person name="Hua S.X."/>
        </authorList>
    </citation>
    <scope>NUCLEOTIDE SEQUENCE [LARGE SCALE GENOMIC DNA]</scope>
    <source>
        <strain evidence="2 3">UH-Slu-Lm8-n1</strain>
    </source>
</reference>
<dbReference type="HOGENOM" id="CLU_101470_0_1_1"/>
<evidence type="ECO:0000313" key="3">
    <source>
        <dbReference type="Proteomes" id="UP000054485"/>
    </source>
</evidence>
<dbReference type="EMBL" id="KN836882">
    <property type="protein sequence ID" value="KIK31548.1"/>
    <property type="molecule type" value="Genomic_DNA"/>
</dbReference>
<feature type="region of interest" description="Disordered" evidence="1">
    <location>
        <begin position="60"/>
        <end position="98"/>
    </location>
</feature>
<protein>
    <submittedName>
        <fullName evidence="2">Uncharacterized protein</fullName>
    </submittedName>
</protein>
<dbReference type="AlphaFoldDB" id="A0A0D0AHS8"/>